<feature type="active site" description="Nucleophile" evidence="2">
    <location>
        <position position="12"/>
    </location>
</feature>
<sequence length="198" mass="21678">MTQIDYYFATMSPFTYLAGGRLEEVAAKHGATVKYKPLDIMALFSRTGGTPPKDRHPNRIEYRLQELKRVAKHNDMPINLKPAHWPGNMAPSAYAIIAAQNAGGGDVGGLTQAILRACWAEEKDVADESVIREALSAHGFDPELVNSGLLSGAETYSRNLDEAVEAGAFGAPTYIVGKEVFWGQDRLDYLDDYLAEIS</sequence>
<dbReference type="PIRSF" id="PIRSF006386">
    <property type="entry name" value="HCCAis_GSTk"/>
    <property type="match status" value="1"/>
</dbReference>
<dbReference type="PANTHER" id="PTHR42943">
    <property type="entry name" value="GLUTATHIONE S-TRANSFERASE KAPPA"/>
    <property type="match status" value="1"/>
</dbReference>
<dbReference type="GO" id="GO:0004364">
    <property type="term" value="F:glutathione transferase activity"/>
    <property type="evidence" value="ECO:0007669"/>
    <property type="project" value="TreeGrafter"/>
</dbReference>
<evidence type="ECO:0000259" key="3">
    <source>
        <dbReference type="Pfam" id="PF01323"/>
    </source>
</evidence>
<reference evidence="4" key="1">
    <citation type="submission" date="2022-10" db="EMBL/GenBank/DDBJ databases">
        <authorList>
            <person name="Yue Y."/>
        </authorList>
    </citation>
    <scope>NUCLEOTIDE SEQUENCE</scope>
    <source>
        <strain evidence="4">Z654</strain>
    </source>
</reference>
<comment type="caution">
    <text evidence="4">The sequence shown here is derived from an EMBL/GenBank/DDBJ whole genome shotgun (WGS) entry which is preliminary data.</text>
</comment>
<keyword evidence="5" id="KW-1185">Reference proteome</keyword>
<dbReference type="InterPro" id="IPR001853">
    <property type="entry name" value="DSBA-like_thioredoxin_dom"/>
</dbReference>
<dbReference type="PANTHER" id="PTHR42943:SF2">
    <property type="entry name" value="GLUTATHIONE S-TRANSFERASE KAPPA 1"/>
    <property type="match status" value="1"/>
</dbReference>
<dbReference type="RefSeq" id="WP_263952529.1">
    <property type="nucleotide sequence ID" value="NZ_JAOYFC010000001.1"/>
</dbReference>
<protein>
    <recommendedName>
        <fullName evidence="1">2-hydroxychromene-2-carboxylate isomerase</fullName>
        <ecNumber evidence="1">5.99.1.4</ecNumber>
    </recommendedName>
</protein>
<evidence type="ECO:0000313" key="4">
    <source>
        <dbReference type="EMBL" id="MCV6823692.1"/>
    </source>
</evidence>
<dbReference type="EMBL" id="JAOYFC010000001">
    <property type="protein sequence ID" value="MCV6823692.1"/>
    <property type="molecule type" value="Genomic_DNA"/>
</dbReference>
<dbReference type="InterPro" id="IPR044087">
    <property type="entry name" value="NahD-like"/>
</dbReference>
<dbReference type="EC" id="5.99.1.4" evidence="1"/>
<keyword evidence="1 4" id="KW-0413">Isomerase</keyword>
<dbReference type="InterPro" id="IPR036249">
    <property type="entry name" value="Thioredoxin-like_sf"/>
</dbReference>
<dbReference type="InterPro" id="IPR051924">
    <property type="entry name" value="GST_Kappa/NadH"/>
</dbReference>
<feature type="domain" description="DSBA-like thioredoxin" evidence="3">
    <location>
        <begin position="3"/>
        <end position="195"/>
    </location>
</feature>
<gene>
    <name evidence="4" type="ORF">OH136_03910</name>
</gene>
<dbReference type="GO" id="GO:0018845">
    <property type="term" value="F:2-hydroxychromene-2-carboxylate isomerase activity"/>
    <property type="evidence" value="ECO:0007669"/>
    <property type="project" value="UniProtKB-UniRule"/>
</dbReference>
<dbReference type="InterPro" id="IPR014440">
    <property type="entry name" value="HCCAis_GSTk"/>
</dbReference>
<dbReference type="CDD" id="cd03022">
    <property type="entry name" value="DsbA_HCCA_Iso"/>
    <property type="match status" value="1"/>
</dbReference>
<evidence type="ECO:0000256" key="1">
    <source>
        <dbReference type="PIRNR" id="PIRNR006386"/>
    </source>
</evidence>
<name>A0AAE3LPQ7_9RHOB</name>
<comment type="catalytic activity">
    <reaction evidence="1">
        <text>2-hydroxychromene-2-carboxylate = (3E)-4-(2-hydroxyphenyl)-2-oxobut-3-enoate</text>
        <dbReference type="Rhea" id="RHEA:27401"/>
        <dbReference type="ChEBI" id="CHEBI:59350"/>
        <dbReference type="ChEBI" id="CHEBI:59353"/>
        <dbReference type="EC" id="5.99.1.4"/>
    </reaction>
</comment>
<dbReference type="Pfam" id="PF01323">
    <property type="entry name" value="DSBA"/>
    <property type="match status" value="1"/>
</dbReference>
<accession>A0AAE3LPQ7</accession>
<dbReference type="GO" id="GO:1901170">
    <property type="term" value="P:naphthalene catabolic process"/>
    <property type="evidence" value="ECO:0007669"/>
    <property type="project" value="InterPro"/>
</dbReference>
<evidence type="ECO:0000256" key="2">
    <source>
        <dbReference type="PIRSR" id="PIRSR006386-1"/>
    </source>
</evidence>
<proteinExistence type="inferred from homology"/>
<organism evidence="4 5">
    <name type="scientific">Halocynthiibacter halioticoli</name>
    <dbReference type="NCBI Taxonomy" id="2986804"/>
    <lineage>
        <taxon>Bacteria</taxon>
        <taxon>Pseudomonadati</taxon>
        <taxon>Pseudomonadota</taxon>
        <taxon>Alphaproteobacteria</taxon>
        <taxon>Rhodobacterales</taxon>
        <taxon>Paracoccaceae</taxon>
        <taxon>Halocynthiibacter</taxon>
    </lineage>
</organism>
<dbReference type="GO" id="GO:0006749">
    <property type="term" value="P:glutathione metabolic process"/>
    <property type="evidence" value="ECO:0007669"/>
    <property type="project" value="TreeGrafter"/>
</dbReference>
<dbReference type="Gene3D" id="3.40.30.10">
    <property type="entry name" value="Glutaredoxin"/>
    <property type="match status" value="1"/>
</dbReference>
<comment type="similarity">
    <text evidence="1">Belongs to the GST superfamily. NadH family.</text>
</comment>
<dbReference type="GO" id="GO:0004602">
    <property type="term" value="F:glutathione peroxidase activity"/>
    <property type="evidence" value="ECO:0007669"/>
    <property type="project" value="TreeGrafter"/>
</dbReference>
<dbReference type="SUPFAM" id="SSF52833">
    <property type="entry name" value="Thioredoxin-like"/>
    <property type="match status" value="1"/>
</dbReference>
<dbReference type="AlphaFoldDB" id="A0AAE3LPQ7"/>
<dbReference type="Proteomes" id="UP001208041">
    <property type="component" value="Unassembled WGS sequence"/>
</dbReference>
<evidence type="ECO:0000313" key="5">
    <source>
        <dbReference type="Proteomes" id="UP001208041"/>
    </source>
</evidence>